<dbReference type="Proteomes" id="UP000636960">
    <property type="component" value="Unassembled WGS sequence"/>
</dbReference>
<accession>A0A919JYF8</accession>
<comment type="caution">
    <text evidence="1">The sequence shown here is derived from an EMBL/GenBank/DDBJ whole genome shotgun (WGS) entry which is preliminary data.</text>
</comment>
<protein>
    <submittedName>
        <fullName evidence="1">Uncharacterized protein</fullName>
    </submittedName>
</protein>
<evidence type="ECO:0000313" key="1">
    <source>
        <dbReference type="EMBL" id="GIE95800.1"/>
    </source>
</evidence>
<sequence>MTGHTPPPTSYTAAEKISPYQLLIDLHEHAIARPARPSSTDLLAELALAAAVVAWWRRWQPAIIHAALRAGADLPDIAAATGLDPSEVIGRWQRWAEVQTGTDIGGHPLLDPDEVRTIHHRIAKEVKL</sequence>
<gene>
    <name evidence="1" type="ORF">Ari01nite_32650</name>
</gene>
<proteinExistence type="predicted"/>
<dbReference type="AlphaFoldDB" id="A0A919JYF8"/>
<organism evidence="1 2">
    <name type="scientific">Paractinoplanes rishiriensis</name>
    <dbReference type="NCBI Taxonomy" id="1050105"/>
    <lineage>
        <taxon>Bacteria</taxon>
        <taxon>Bacillati</taxon>
        <taxon>Actinomycetota</taxon>
        <taxon>Actinomycetes</taxon>
        <taxon>Micromonosporales</taxon>
        <taxon>Micromonosporaceae</taxon>
        <taxon>Paractinoplanes</taxon>
    </lineage>
</organism>
<reference evidence="1" key="1">
    <citation type="submission" date="2021-01" db="EMBL/GenBank/DDBJ databases">
        <title>Whole genome shotgun sequence of Actinoplanes rishiriensis NBRC 108556.</title>
        <authorList>
            <person name="Komaki H."/>
            <person name="Tamura T."/>
        </authorList>
    </citation>
    <scope>NUCLEOTIDE SEQUENCE</scope>
    <source>
        <strain evidence="1">NBRC 108556</strain>
    </source>
</reference>
<evidence type="ECO:0000313" key="2">
    <source>
        <dbReference type="Proteomes" id="UP000636960"/>
    </source>
</evidence>
<keyword evidence="2" id="KW-1185">Reference proteome</keyword>
<dbReference type="EMBL" id="BOMV01000035">
    <property type="protein sequence ID" value="GIE95800.1"/>
    <property type="molecule type" value="Genomic_DNA"/>
</dbReference>
<name>A0A919JYF8_9ACTN</name>
<dbReference type="RefSeq" id="WP_203782090.1">
    <property type="nucleotide sequence ID" value="NZ_BOMV01000035.1"/>
</dbReference>